<dbReference type="InterPro" id="IPR004843">
    <property type="entry name" value="Calcineurin-like_PHP"/>
</dbReference>
<dbReference type="InterPro" id="IPR029052">
    <property type="entry name" value="Metallo-depent_PP-like"/>
</dbReference>
<dbReference type="SUPFAM" id="SSF56300">
    <property type="entry name" value="Metallo-dependent phosphatases"/>
    <property type="match status" value="1"/>
</dbReference>
<dbReference type="OrthoDB" id="9816081at2"/>
<evidence type="ECO:0000313" key="2">
    <source>
        <dbReference type="EMBL" id="SMC57850.1"/>
    </source>
</evidence>
<reference evidence="2 3" key="1">
    <citation type="submission" date="2017-04" db="EMBL/GenBank/DDBJ databases">
        <authorList>
            <person name="Afonso C.L."/>
            <person name="Miller P.J."/>
            <person name="Scott M.A."/>
            <person name="Spackman E."/>
            <person name="Goraichik I."/>
            <person name="Dimitrov K.M."/>
            <person name="Suarez D.L."/>
            <person name="Swayne D.E."/>
        </authorList>
    </citation>
    <scope>NUCLEOTIDE SEQUENCE [LARGE SCALE GENOMIC DNA]</scope>
    <source>
        <strain evidence="2 3">DSM 19625</strain>
    </source>
</reference>
<proteinExistence type="predicted"/>
<dbReference type="Proteomes" id="UP000192678">
    <property type="component" value="Unassembled WGS sequence"/>
</dbReference>
<organism evidence="2 3">
    <name type="scientific">Pedobacter nyackensis</name>
    <dbReference type="NCBI Taxonomy" id="475255"/>
    <lineage>
        <taxon>Bacteria</taxon>
        <taxon>Pseudomonadati</taxon>
        <taxon>Bacteroidota</taxon>
        <taxon>Sphingobacteriia</taxon>
        <taxon>Sphingobacteriales</taxon>
        <taxon>Sphingobacteriaceae</taxon>
        <taxon>Pedobacter</taxon>
    </lineage>
</organism>
<dbReference type="EMBL" id="FWYB01000001">
    <property type="protein sequence ID" value="SMC57850.1"/>
    <property type="molecule type" value="Genomic_DNA"/>
</dbReference>
<dbReference type="PANTHER" id="PTHR43143">
    <property type="entry name" value="METALLOPHOSPHOESTERASE, CALCINEURIN SUPERFAMILY"/>
    <property type="match status" value="1"/>
</dbReference>
<sequence>MDRKEFLTKTGLAGGGLFFARFPELKPESKKVRFGMITDLHHDIMHDGIDRLSAFINEMNEEKPDFIIQGGDFCIPKKGNVPLIDTWNKFKGARYHVIGNHDTDGGYTPEQVVSFWDAKARYYSFDVNGFHFVVLDGNEHNASEYRPKGYARYISRVQLDWLKKDLETTALPTVIFCHQGLDNDSGGLENGTQLRYVLEQANIKAGKQKVILVLTGHHHQDYYNQINKIHYVQINSASYQWLGGEYKEIRYSADVDKAHPNIKYTVPYQDPIWAMVEIEGKGKITIKGKRTIFVGSSPEKLGVKMENYIYPIVPYISDRKLG</sequence>
<dbReference type="RefSeq" id="WP_084286976.1">
    <property type="nucleotide sequence ID" value="NZ_FWYB01000001.1"/>
</dbReference>
<accession>A0A1W2AB60</accession>
<dbReference type="GO" id="GO:0016787">
    <property type="term" value="F:hydrolase activity"/>
    <property type="evidence" value="ECO:0007669"/>
    <property type="project" value="InterPro"/>
</dbReference>
<dbReference type="PANTHER" id="PTHR43143:SF1">
    <property type="entry name" value="SERINE_THREONINE-PROTEIN PHOSPHATASE CPPED1"/>
    <property type="match status" value="1"/>
</dbReference>
<dbReference type="AlphaFoldDB" id="A0A1W2AB60"/>
<dbReference type="InterPro" id="IPR051918">
    <property type="entry name" value="STPP_CPPED1"/>
</dbReference>
<dbReference type="STRING" id="475255.SAMN04488101_101402"/>
<keyword evidence="3" id="KW-1185">Reference proteome</keyword>
<name>A0A1W2AB60_9SPHI</name>
<evidence type="ECO:0000259" key="1">
    <source>
        <dbReference type="Pfam" id="PF00149"/>
    </source>
</evidence>
<dbReference type="Pfam" id="PF00149">
    <property type="entry name" value="Metallophos"/>
    <property type="match status" value="1"/>
</dbReference>
<feature type="domain" description="Calcineurin-like phosphoesterase" evidence="1">
    <location>
        <begin position="33"/>
        <end position="220"/>
    </location>
</feature>
<dbReference type="Gene3D" id="3.60.21.10">
    <property type="match status" value="1"/>
</dbReference>
<gene>
    <name evidence="2" type="ORF">SAMN04488101_101402</name>
</gene>
<protein>
    <submittedName>
        <fullName evidence="2">Calcineurin-like phosphoesterase superfamily domain-containing protein</fullName>
    </submittedName>
</protein>
<evidence type="ECO:0000313" key="3">
    <source>
        <dbReference type="Proteomes" id="UP000192678"/>
    </source>
</evidence>